<feature type="non-terminal residue" evidence="6">
    <location>
        <position position="1"/>
    </location>
</feature>
<gene>
    <name evidence="6" type="ORF">pdam_00023287</name>
</gene>
<feature type="coiled-coil region" evidence="3">
    <location>
        <begin position="465"/>
        <end position="492"/>
    </location>
</feature>
<feature type="domain" description="DED" evidence="5">
    <location>
        <begin position="1"/>
        <end position="61"/>
    </location>
</feature>
<evidence type="ECO:0000256" key="4">
    <source>
        <dbReference type="SAM" id="MobiDB-lite"/>
    </source>
</evidence>
<feature type="coiled-coil region" evidence="3">
    <location>
        <begin position="206"/>
        <end position="243"/>
    </location>
</feature>
<dbReference type="SUPFAM" id="SSF47986">
    <property type="entry name" value="DEATH domain"/>
    <property type="match status" value="2"/>
</dbReference>
<protein>
    <recommendedName>
        <fullName evidence="5">DED domain-containing protein</fullName>
    </recommendedName>
</protein>
<dbReference type="Gene3D" id="1.25.40.20">
    <property type="entry name" value="Ankyrin repeat-containing domain"/>
    <property type="match status" value="1"/>
</dbReference>
<dbReference type="PROSITE" id="PS50168">
    <property type="entry name" value="DED"/>
    <property type="match status" value="2"/>
</dbReference>
<evidence type="ECO:0000313" key="6">
    <source>
        <dbReference type="EMBL" id="RMX47092.1"/>
    </source>
</evidence>
<dbReference type="OrthoDB" id="5989079at2759"/>
<dbReference type="AlphaFoldDB" id="A0A3M6U0B8"/>
<accession>A0A3M6U0B8</accession>
<evidence type="ECO:0000256" key="1">
    <source>
        <dbReference type="ARBA" id="ARBA00022703"/>
    </source>
</evidence>
<keyword evidence="7" id="KW-1185">Reference proteome</keyword>
<evidence type="ECO:0000256" key="2">
    <source>
        <dbReference type="PROSITE-ProRule" id="PRU00023"/>
    </source>
</evidence>
<reference evidence="6 7" key="1">
    <citation type="journal article" date="2018" name="Sci. Rep.">
        <title>Comparative analysis of the Pocillopora damicornis genome highlights role of immune system in coral evolution.</title>
        <authorList>
            <person name="Cunning R."/>
            <person name="Bay R.A."/>
            <person name="Gillette P."/>
            <person name="Baker A.C."/>
            <person name="Traylor-Knowles N."/>
        </authorList>
    </citation>
    <scope>NUCLEOTIDE SEQUENCE [LARGE SCALE GENOMIC DNA]</scope>
    <source>
        <strain evidence="6">RSMAS</strain>
        <tissue evidence="6">Whole animal</tissue>
    </source>
</reference>
<feature type="region of interest" description="Disordered" evidence="4">
    <location>
        <begin position="436"/>
        <end position="462"/>
    </location>
</feature>
<name>A0A3M6U0B8_POCDA</name>
<keyword evidence="1" id="KW-0053">Apoptosis</keyword>
<feature type="repeat" description="ANK" evidence="2">
    <location>
        <begin position="557"/>
        <end position="583"/>
    </location>
</feature>
<feature type="domain" description="DED" evidence="5">
    <location>
        <begin position="198"/>
        <end position="272"/>
    </location>
</feature>
<feature type="non-terminal residue" evidence="6">
    <location>
        <position position="583"/>
    </location>
</feature>
<dbReference type="PANTHER" id="PTHR48169">
    <property type="entry name" value="DED DOMAIN-CONTAINING PROTEIN"/>
    <property type="match status" value="1"/>
</dbReference>
<dbReference type="GO" id="GO:0006915">
    <property type="term" value="P:apoptotic process"/>
    <property type="evidence" value="ECO:0007669"/>
    <property type="project" value="UniProtKB-KW"/>
</dbReference>
<dbReference type="STRING" id="46731.A0A3M6U0B8"/>
<keyword evidence="3" id="KW-0175">Coiled coil</keyword>
<dbReference type="InterPro" id="IPR011029">
    <property type="entry name" value="DEATH-like_dom_sf"/>
</dbReference>
<dbReference type="PANTHER" id="PTHR48169:SF7">
    <property type="entry name" value="CASPASE 10"/>
    <property type="match status" value="1"/>
</dbReference>
<dbReference type="PROSITE" id="PS50297">
    <property type="entry name" value="ANK_REP_REGION"/>
    <property type="match status" value="2"/>
</dbReference>
<dbReference type="Proteomes" id="UP000275408">
    <property type="component" value="Unassembled WGS sequence"/>
</dbReference>
<evidence type="ECO:0000313" key="7">
    <source>
        <dbReference type="Proteomes" id="UP000275408"/>
    </source>
</evidence>
<dbReference type="PROSITE" id="PS50088">
    <property type="entry name" value="ANK_REPEAT"/>
    <property type="match status" value="2"/>
</dbReference>
<dbReference type="SMART" id="SM00248">
    <property type="entry name" value="ANK"/>
    <property type="match status" value="2"/>
</dbReference>
<dbReference type="Pfam" id="PF12796">
    <property type="entry name" value="Ank_2"/>
    <property type="match status" value="1"/>
</dbReference>
<sequence length="583" mass="65507">QLIAVCTERVTLEENERNSQTARILFEKLEGRELFEFGRLKFLKEILSRIQRRDLVKEVQDFETRRIDEDEFERRKAYAGSIVAAARVVGGRAIGVLNMKTVCRVAAAGLTLLSVRAILKGWSTYDQLVTGFQNCVLPAGSRLIEVGTGCVCFTIQADNLMGLTALWNMYEDGGLKKRLFDFFVTDEMKTRAGGEENVELTVTIEKEEYEKAYFELVQEADALEENERNTQTARILFEKLERRGIFAFSRLDFLKWILSGIERQDLVKKVQGFEKRRIDEDEFERRKAQAGSIVAAARVVGGRVIGVLNMKTVCGVAAAGITLLTVHEILTRWPTYDQLVTSFQKCVLPAGSRLIEVGQGCVCFTIQVDNLMGLTALWNMYEDGTLKERLVDFFVTDEMKTRAGGEENVELTVTIEKEEYEKVYFELVQEADGNQRRPLERGVRRHSDSVLSLPPRTDENSPTTITQLKNQIKSLEERIEAVETQMVAFEKGNYAIKGFVSLTMREGMTVMSRGLDVDSKLPTNDSTPLMLAAGLGNIEAVNCLLDKGADPFIRDQLGRNLLHAASKSGNVAIITKMLSLGLD</sequence>
<dbReference type="InterPro" id="IPR049341">
    <property type="entry name" value="TRADD-like_N"/>
</dbReference>
<dbReference type="GO" id="GO:0042981">
    <property type="term" value="P:regulation of apoptotic process"/>
    <property type="evidence" value="ECO:0007669"/>
    <property type="project" value="InterPro"/>
</dbReference>
<feature type="compositionally biased region" description="Basic and acidic residues" evidence="4">
    <location>
        <begin position="436"/>
        <end position="448"/>
    </location>
</feature>
<organism evidence="6 7">
    <name type="scientific">Pocillopora damicornis</name>
    <name type="common">Cauliflower coral</name>
    <name type="synonym">Millepora damicornis</name>
    <dbReference type="NCBI Taxonomy" id="46731"/>
    <lineage>
        <taxon>Eukaryota</taxon>
        <taxon>Metazoa</taxon>
        <taxon>Cnidaria</taxon>
        <taxon>Anthozoa</taxon>
        <taxon>Hexacorallia</taxon>
        <taxon>Scleractinia</taxon>
        <taxon>Astrocoeniina</taxon>
        <taxon>Pocilloporidae</taxon>
        <taxon>Pocillopora</taxon>
    </lineage>
</organism>
<dbReference type="Gene3D" id="1.10.533.10">
    <property type="entry name" value="Death Domain, Fas"/>
    <property type="match status" value="2"/>
</dbReference>
<dbReference type="InterPro" id="IPR001875">
    <property type="entry name" value="DED_dom"/>
</dbReference>
<dbReference type="InterPro" id="IPR002110">
    <property type="entry name" value="Ankyrin_rpt"/>
</dbReference>
<keyword evidence="2" id="KW-0040">ANK repeat</keyword>
<evidence type="ECO:0000256" key="3">
    <source>
        <dbReference type="SAM" id="Coils"/>
    </source>
</evidence>
<dbReference type="InterPro" id="IPR036770">
    <property type="entry name" value="Ankyrin_rpt-contain_sf"/>
</dbReference>
<dbReference type="Pfam" id="PF20694">
    <property type="entry name" value="TRADD-like_N"/>
    <property type="match status" value="2"/>
</dbReference>
<dbReference type="EMBL" id="RCHS01002492">
    <property type="protein sequence ID" value="RMX47092.1"/>
    <property type="molecule type" value="Genomic_DNA"/>
</dbReference>
<proteinExistence type="predicted"/>
<dbReference type="SUPFAM" id="SSF48403">
    <property type="entry name" value="Ankyrin repeat"/>
    <property type="match status" value="1"/>
</dbReference>
<feature type="repeat" description="ANK" evidence="2">
    <location>
        <begin position="524"/>
        <end position="556"/>
    </location>
</feature>
<evidence type="ECO:0000259" key="5">
    <source>
        <dbReference type="PROSITE" id="PS50168"/>
    </source>
</evidence>
<comment type="caution">
    <text evidence="6">The sequence shown here is derived from an EMBL/GenBank/DDBJ whole genome shotgun (WGS) entry which is preliminary data.</text>
</comment>